<feature type="compositionally biased region" description="Gly residues" evidence="1">
    <location>
        <begin position="443"/>
        <end position="452"/>
    </location>
</feature>
<dbReference type="InterPro" id="IPR052336">
    <property type="entry name" value="MlaD_Phospholipid_Transporter"/>
</dbReference>
<evidence type="ECO:0000313" key="5">
    <source>
        <dbReference type="Proteomes" id="UP001519295"/>
    </source>
</evidence>
<accession>A0ABS4VPT7</accession>
<dbReference type="Proteomes" id="UP001519295">
    <property type="component" value="Unassembled WGS sequence"/>
</dbReference>
<proteinExistence type="predicted"/>
<protein>
    <submittedName>
        <fullName evidence="4">Virulence factor Mce-like protein</fullName>
    </submittedName>
</protein>
<dbReference type="Pfam" id="PF02470">
    <property type="entry name" value="MlaD"/>
    <property type="match status" value="1"/>
</dbReference>
<evidence type="ECO:0000256" key="1">
    <source>
        <dbReference type="SAM" id="MobiDB-lite"/>
    </source>
</evidence>
<gene>
    <name evidence="4" type="ORF">JOF36_001464</name>
</gene>
<dbReference type="InterPro" id="IPR024516">
    <property type="entry name" value="Mce_C"/>
</dbReference>
<keyword evidence="5" id="KW-1185">Reference proteome</keyword>
<dbReference type="NCBIfam" id="TIGR00996">
    <property type="entry name" value="Mtu_fam_mce"/>
    <property type="match status" value="1"/>
</dbReference>
<feature type="domain" description="Mce/MlaD" evidence="2">
    <location>
        <begin position="36"/>
        <end position="111"/>
    </location>
</feature>
<evidence type="ECO:0000259" key="3">
    <source>
        <dbReference type="Pfam" id="PF11887"/>
    </source>
</evidence>
<feature type="compositionally biased region" description="Pro residues" evidence="1">
    <location>
        <begin position="406"/>
        <end position="418"/>
    </location>
</feature>
<dbReference type="RefSeq" id="WP_245350711.1">
    <property type="nucleotide sequence ID" value="NZ_JAGINU010000001.1"/>
</dbReference>
<dbReference type="InterPro" id="IPR005693">
    <property type="entry name" value="Mce"/>
</dbReference>
<dbReference type="EMBL" id="JAGINU010000001">
    <property type="protein sequence ID" value="MBP2365768.1"/>
    <property type="molecule type" value="Genomic_DNA"/>
</dbReference>
<dbReference type="InterPro" id="IPR003399">
    <property type="entry name" value="Mce/MlaD"/>
</dbReference>
<evidence type="ECO:0000313" key="4">
    <source>
        <dbReference type="EMBL" id="MBP2365768.1"/>
    </source>
</evidence>
<sequence length="452" mass="46338">MGTWANDRRLLQLGALIAVVAVLAASAIWLITSGGGRPITAYFISSAALFEDNDVRVLGVPVGKIDKITPEGDRVRVDMTITDDEVRLPADVKAAVISPSLVTGRYVQLTPVWTGGPEWTGEPVPLERTAFPLGVDDLTRTATELSRALGPQGANSEGALNDALNVGAQNLDGNGRALNDTIRNLGGLSATLNGSSEDLFGTITELQKFTATLRENDPGVRELTGKLADVTGFLSGQRGELGGALHELSFALGEVAAFVQDNRGALNSNVDKLAGVSQELVDHQRALAEIVDLAPPALSNLVNIYNGSSETLDTRANLNELAQPLAGALCEAGRGGTANLQPLSDVALAPLCEQLVPVLNNALPIPPLTDVVGGLSGGLPAPGGLAPPPGSPLSLTDPGSQLRAPGTPPPAPAEPGAPAPSSGAEATPTPVPVPEPESEERGGLFGLFGGGR</sequence>
<feature type="domain" description="Mammalian cell entry C-terminal" evidence="3">
    <location>
        <begin position="124"/>
        <end position="288"/>
    </location>
</feature>
<feature type="region of interest" description="Disordered" evidence="1">
    <location>
        <begin position="380"/>
        <end position="452"/>
    </location>
</feature>
<dbReference type="PANTHER" id="PTHR33371">
    <property type="entry name" value="INTERMEMBRANE PHOSPHOLIPID TRANSPORT SYSTEM BINDING PROTEIN MLAD-RELATED"/>
    <property type="match status" value="1"/>
</dbReference>
<reference evidence="4 5" key="1">
    <citation type="submission" date="2021-03" db="EMBL/GenBank/DDBJ databases">
        <title>Sequencing the genomes of 1000 actinobacteria strains.</title>
        <authorList>
            <person name="Klenk H.-P."/>
        </authorList>
    </citation>
    <scope>NUCLEOTIDE SEQUENCE [LARGE SCALE GENOMIC DNA]</scope>
    <source>
        <strain evidence="4 5">DSM 45256</strain>
    </source>
</reference>
<feature type="compositionally biased region" description="Low complexity" evidence="1">
    <location>
        <begin position="419"/>
        <end position="428"/>
    </location>
</feature>
<dbReference type="PANTHER" id="PTHR33371:SF4">
    <property type="entry name" value="INTERMEMBRANE PHOSPHOLIPID TRANSPORT SYSTEM BINDING PROTEIN MLAD"/>
    <property type="match status" value="1"/>
</dbReference>
<name>A0ABS4VPT7_9PSEU</name>
<comment type="caution">
    <text evidence="4">The sequence shown here is derived from an EMBL/GenBank/DDBJ whole genome shotgun (WGS) entry which is preliminary data.</text>
</comment>
<dbReference type="Pfam" id="PF11887">
    <property type="entry name" value="Mce4_CUP1"/>
    <property type="match status" value="1"/>
</dbReference>
<evidence type="ECO:0000259" key="2">
    <source>
        <dbReference type="Pfam" id="PF02470"/>
    </source>
</evidence>
<organism evidence="4 5">
    <name type="scientific">Pseudonocardia parietis</name>
    <dbReference type="NCBI Taxonomy" id="570936"/>
    <lineage>
        <taxon>Bacteria</taxon>
        <taxon>Bacillati</taxon>
        <taxon>Actinomycetota</taxon>
        <taxon>Actinomycetes</taxon>
        <taxon>Pseudonocardiales</taxon>
        <taxon>Pseudonocardiaceae</taxon>
        <taxon>Pseudonocardia</taxon>
    </lineage>
</organism>